<accession>A0A9D9NFE2</accession>
<reference evidence="5" key="2">
    <citation type="journal article" date="2021" name="PeerJ">
        <title>Extensive microbial diversity within the chicken gut microbiome revealed by metagenomics and culture.</title>
        <authorList>
            <person name="Gilroy R."/>
            <person name="Ravi A."/>
            <person name="Getino M."/>
            <person name="Pursley I."/>
            <person name="Horton D.L."/>
            <person name="Alikhan N.F."/>
            <person name="Baker D."/>
            <person name="Gharbi K."/>
            <person name="Hall N."/>
            <person name="Watson M."/>
            <person name="Adriaenssens E.M."/>
            <person name="Foster-Nyarko E."/>
            <person name="Jarju S."/>
            <person name="Secka A."/>
            <person name="Antonio M."/>
            <person name="Oren A."/>
            <person name="Chaudhuri R.R."/>
            <person name="La Ragione R."/>
            <person name="Hildebrand F."/>
            <person name="Pallen M.J."/>
        </authorList>
    </citation>
    <scope>NUCLEOTIDE SEQUENCE</scope>
    <source>
        <strain evidence="5">B2-22910</strain>
    </source>
</reference>
<dbReference type="PANTHER" id="PTHR43421">
    <property type="entry name" value="METALLOPROTEASE PMBA"/>
    <property type="match status" value="1"/>
</dbReference>
<proteinExistence type="inferred from homology"/>
<organism evidence="5 6">
    <name type="scientific">Candidatus Cryptobacteroides faecavium</name>
    <dbReference type="NCBI Taxonomy" id="2840762"/>
    <lineage>
        <taxon>Bacteria</taxon>
        <taxon>Pseudomonadati</taxon>
        <taxon>Bacteroidota</taxon>
        <taxon>Bacteroidia</taxon>
        <taxon>Bacteroidales</taxon>
        <taxon>Candidatus Cryptobacteroides</taxon>
    </lineage>
</organism>
<gene>
    <name evidence="5" type="ORF">IAB82_06790</name>
</gene>
<dbReference type="Pfam" id="PF01523">
    <property type="entry name" value="PmbA_TldD_1st"/>
    <property type="match status" value="1"/>
</dbReference>
<evidence type="ECO:0000313" key="5">
    <source>
        <dbReference type="EMBL" id="MBO8471483.1"/>
    </source>
</evidence>
<dbReference type="Pfam" id="PF19290">
    <property type="entry name" value="PmbA_TldD_2nd"/>
    <property type="match status" value="1"/>
</dbReference>
<sequence length="476" mass="51636">MDGIKDSSLCSTGAGLVTGEEVRAALHCIEYGMSHGASGIRVSLSKSVLDSFTVLNGELDKVMHSADRSLFLYIFADGRYGTFSTNNFSIPRLEDFISKALDTVKMLAPDPCRKLPDPGRKAHDAVTGQELHLYDPEYQEISPEQRLKKALDASIFRTAAADGPYTVISEECEYSDSVDDNFLADSDGFRGRHTETSYAVCSEMTIQDSGGRKLSGYWWESSPFFSGLDISGCSRTALEKAAGMIGPEKHKGGKYCMVVDRSVSSRLAAPLLSALNGAAVQQKNSFLENALGQKLFPEKLCIMDLARSDGKPGSRLYDTEGVATKDTPVIENGIVKEFFVNTYIAGKTGLQPTVDSISRPSVQPFTAQGYSSEGRKSCVSEEKEINLPRILELCGSGIYVTGFNGGNCNPVTGDFSYGIEGFAFRDGRITHPIREMVATGNMVSLWSSIIAAGSDARECTRWQIPTLAFSEVNFSA</sequence>
<dbReference type="Pfam" id="PF19289">
    <property type="entry name" value="PmbA_TldD_3rd"/>
    <property type="match status" value="1"/>
</dbReference>
<feature type="domain" description="Metalloprotease TldD/E N-terminal" evidence="2">
    <location>
        <begin position="42"/>
        <end position="101"/>
    </location>
</feature>
<dbReference type="InterPro" id="IPR035068">
    <property type="entry name" value="TldD/PmbA_N"/>
</dbReference>
<dbReference type="PANTHER" id="PTHR43421:SF1">
    <property type="entry name" value="METALLOPROTEASE PMBA"/>
    <property type="match status" value="1"/>
</dbReference>
<dbReference type="SUPFAM" id="SSF111283">
    <property type="entry name" value="Putative modulator of DNA gyrase, PmbA/TldD"/>
    <property type="match status" value="1"/>
</dbReference>
<evidence type="ECO:0000259" key="2">
    <source>
        <dbReference type="Pfam" id="PF01523"/>
    </source>
</evidence>
<dbReference type="GO" id="GO:0008237">
    <property type="term" value="F:metallopeptidase activity"/>
    <property type="evidence" value="ECO:0007669"/>
    <property type="project" value="InterPro"/>
</dbReference>
<evidence type="ECO:0000259" key="4">
    <source>
        <dbReference type="Pfam" id="PF19290"/>
    </source>
</evidence>
<evidence type="ECO:0000259" key="3">
    <source>
        <dbReference type="Pfam" id="PF19289"/>
    </source>
</evidence>
<dbReference type="EMBL" id="JADIMB010000099">
    <property type="protein sequence ID" value="MBO8471483.1"/>
    <property type="molecule type" value="Genomic_DNA"/>
</dbReference>
<dbReference type="GO" id="GO:0005829">
    <property type="term" value="C:cytosol"/>
    <property type="evidence" value="ECO:0007669"/>
    <property type="project" value="TreeGrafter"/>
</dbReference>
<feature type="domain" description="Metalloprotease TldD/E C-terminal" evidence="3">
    <location>
        <begin position="253"/>
        <end position="475"/>
    </location>
</feature>
<dbReference type="InterPro" id="IPR045569">
    <property type="entry name" value="Metalloprtase-TldD/E_C"/>
</dbReference>
<dbReference type="Proteomes" id="UP000823603">
    <property type="component" value="Unassembled WGS sequence"/>
</dbReference>
<reference evidence="5" key="1">
    <citation type="submission" date="2020-10" db="EMBL/GenBank/DDBJ databases">
        <authorList>
            <person name="Gilroy R."/>
        </authorList>
    </citation>
    <scope>NUCLEOTIDE SEQUENCE</scope>
    <source>
        <strain evidence="5">B2-22910</strain>
    </source>
</reference>
<dbReference type="InterPro" id="IPR047657">
    <property type="entry name" value="PmbA"/>
</dbReference>
<comment type="caution">
    <text evidence="5">The sequence shown here is derived from an EMBL/GenBank/DDBJ whole genome shotgun (WGS) entry which is preliminary data.</text>
</comment>
<evidence type="ECO:0000256" key="1">
    <source>
        <dbReference type="ARBA" id="ARBA00005836"/>
    </source>
</evidence>
<comment type="similarity">
    <text evidence="1">Belongs to the peptidase U62 family.</text>
</comment>
<dbReference type="GO" id="GO:0006508">
    <property type="term" value="P:proteolysis"/>
    <property type="evidence" value="ECO:0007669"/>
    <property type="project" value="InterPro"/>
</dbReference>
<dbReference type="InterPro" id="IPR036059">
    <property type="entry name" value="TldD/PmbA_sf"/>
</dbReference>
<protein>
    <submittedName>
        <fullName evidence="5">TldD/PmbA family protein</fullName>
    </submittedName>
</protein>
<name>A0A9D9NFE2_9BACT</name>
<evidence type="ECO:0000313" key="6">
    <source>
        <dbReference type="Proteomes" id="UP000823603"/>
    </source>
</evidence>
<dbReference type="InterPro" id="IPR045570">
    <property type="entry name" value="Metalloprtase-TldD/E_cen_dom"/>
</dbReference>
<feature type="domain" description="Metalloprotease TldD/E central" evidence="4">
    <location>
        <begin position="139"/>
        <end position="243"/>
    </location>
</feature>
<dbReference type="AlphaFoldDB" id="A0A9D9NFE2"/>
<dbReference type="InterPro" id="IPR002510">
    <property type="entry name" value="Metalloprtase-TldD/E_N"/>
</dbReference>
<dbReference type="Gene3D" id="3.30.2290.10">
    <property type="entry name" value="PmbA/TldD superfamily"/>
    <property type="match status" value="1"/>
</dbReference>